<organism evidence="8 9">
    <name type="scientific">Datura stramonium</name>
    <name type="common">Jimsonweed</name>
    <name type="synonym">Common thornapple</name>
    <dbReference type="NCBI Taxonomy" id="4076"/>
    <lineage>
        <taxon>Eukaryota</taxon>
        <taxon>Viridiplantae</taxon>
        <taxon>Streptophyta</taxon>
        <taxon>Embryophyta</taxon>
        <taxon>Tracheophyta</taxon>
        <taxon>Spermatophyta</taxon>
        <taxon>Magnoliopsida</taxon>
        <taxon>eudicotyledons</taxon>
        <taxon>Gunneridae</taxon>
        <taxon>Pentapetalae</taxon>
        <taxon>asterids</taxon>
        <taxon>lamiids</taxon>
        <taxon>Solanales</taxon>
        <taxon>Solanaceae</taxon>
        <taxon>Solanoideae</taxon>
        <taxon>Datureae</taxon>
        <taxon>Datura</taxon>
    </lineage>
</organism>
<dbReference type="Proteomes" id="UP000823775">
    <property type="component" value="Unassembled WGS sequence"/>
</dbReference>
<sequence length="847" mass="96772">MLLTSGVFLAGEGKKSAATIKFPHFDVVSDESDHYYMRSNLSNKDRKCFNDTNTAAFRSIMKEWKILEKNLPESIYVRTYELRMDLLRAVIVGAPGTPYHDGLFFFDIVFPSDYPNHPPSVYYLSRGYHMNPNLYSNGFVCLSLINTWNGNNLEKWTPTKSTILQLLVSIQGLVLNDQPYFNEPGREKHIKSEGWLKKSLAYNEEIFILSCKTMLCHIRTPPKNFEGFVYEHFRERGQFILAAVKDYGAGKAAAGQYQVPRQPSSRVYASVQFQKNSKKMFVELQNAFKKLSNSTSSTNQVQKAKEPAKKKKGKNAESSGTSLKLTHTNMEELPSGVDFLTFDDWDFDVEDETRNIVFVKEKTDDNKKSRNSLISALNILKDYGNGFRKLKGQKIVVETSESECTPSVCKLSTDEILRLGGEKFIQSTEQSSSISSLDHPYASSLLSLPDEDSKTAELVKCLLASAEKVGEKQYDRATKLLNECDMLSSKTGNPVERLVYYFTRALRERVDRETRKQCTKGSGLHGMQDLQDTLRSINACTIAVQYMPLCQVVKFAGIQAIVENVENSKKIHIIDLEIKVGVQWTILMQALATHQQNSEDPLDYLKITALLGADQSRTNVEETGKRLMNFAESFHFPFSFKIVTVEDILDLDMEDLDIDPEEAIVVYSQYFLSNMIKQQHRLDFLMGFIKGLNPRIMIVAEVEANLNSPVFVNRFIEALFYHGAFFDLFEDCMKNDESTRTTMESEVMWHGIRNIIAVEGEERTIRHVSIDLWREYFKRFGMVEMKMSNSSLYQAKTMVEKFSGGNSFMLEMNENFLVIGWKGTPLNSLSAWKFQKRSAFHRAYLTI</sequence>
<dbReference type="SMART" id="SM00212">
    <property type="entry name" value="UBCc"/>
    <property type="match status" value="1"/>
</dbReference>
<feature type="short sequence motif" description="VHIID" evidence="5">
    <location>
        <begin position="571"/>
        <end position="575"/>
    </location>
</feature>
<proteinExistence type="inferred from homology"/>
<evidence type="ECO:0000256" key="1">
    <source>
        <dbReference type="ARBA" id="ARBA00022679"/>
    </source>
</evidence>
<comment type="caution">
    <text evidence="8">The sequence shown here is derived from an EMBL/GenBank/DDBJ whole genome shotgun (WGS) entry which is preliminary data.</text>
</comment>
<reference evidence="8 9" key="1">
    <citation type="journal article" date="2021" name="BMC Genomics">
        <title>Datura genome reveals duplications of psychoactive alkaloid biosynthetic genes and high mutation rate following tissue culture.</title>
        <authorList>
            <person name="Rajewski A."/>
            <person name="Carter-House D."/>
            <person name="Stajich J."/>
            <person name="Litt A."/>
        </authorList>
    </citation>
    <scope>NUCLEOTIDE SEQUENCE [LARGE SCALE GENOMIC DNA]</scope>
    <source>
        <strain evidence="8">AR-01</strain>
    </source>
</reference>
<evidence type="ECO:0000256" key="2">
    <source>
        <dbReference type="ARBA" id="ARBA00022786"/>
    </source>
</evidence>
<evidence type="ECO:0000256" key="3">
    <source>
        <dbReference type="ARBA" id="ARBA00023015"/>
    </source>
</evidence>
<accession>A0ABS8SYS7</accession>
<evidence type="ECO:0000256" key="4">
    <source>
        <dbReference type="ARBA" id="ARBA00023163"/>
    </source>
</evidence>
<dbReference type="PROSITE" id="PS50985">
    <property type="entry name" value="GRAS"/>
    <property type="match status" value="1"/>
</dbReference>
<dbReference type="EMBL" id="JACEIK010000947">
    <property type="protein sequence ID" value="MCD7464217.1"/>
    <property type="molecule type" value="Genomic_DNA"/>
</dbReference>
<dbReference type="Pfam" id="PF00179">
    <property type="entry name" value="UQ_con"/>
    <property type="match status" value="1"/>
</dbReference>
<dbReference type="InterPro" id="IPR005202">
    <property type="entry name" value="TF_GRAS"/>
</dbReference>
<evidence type="ECO:0000256" key="5">
    <source>
        <dbReference type="PROSITE-ProRule" id="PRU01191"/>
    </source>
</evidence>
<comment type="similarity">
    <text evidence="5">Belongs to the GRAS family.</text>
</comment>
<keyword evidence="3" id="KW-0805">Transcription regulation</keyword>
<gene>
    <name evidence="8" type="ORF">HAX54_052308</name>
</gene>
<dbReference type="Gene3D" id="3.10.110.10">
    <property type="entry name" value="Ubiquitin Conjugating Enzyme"/>
    <property type="match status" value="1"/>
</dbReference>
<evidence type="ECO:0000256" key="6">
    <source>
        <dbReference type="SAM" id="MobiDB-lite"/>
    </source>
</evidence>
<feature type="compositionally biased region" description="Polar residues" evidence="6">
    <location>
        <begin position="293"/>
        <end position="302"/>
    </location>
</feature>
<comment type="caution">
    <text evidence="5">Lacks conserved residue(s) required for the propagation of feature annotation.</text>
</comment>
<feature type="region of interest" description="Disordered" evidence="6">
    <location>
        <begin position="293"/>
        <end position="322"/>
    </location>
</feature>
<name>A0ABS8SYS7_DATST</name>
<evidence type="ECO:0000259" key="7">
    <source>
        <dbReference type="PROSITE" id="PS50127"/>
    </source>
</evidence>
<feature type="region of interest" description="SAW" evidence="5">
    <location>
        <begin position="757"/>
        <end position="833"/>
    </location>
</feature>
<dbReference type="InterPro" id="IPR000608">
    <property type="entry name" value="UBC"/>
</dbReference>
<keyword evidence="1" id="KW-0808">Transferase</keyword>
<dbReference type="InterPro" id="IPR016135">
    <property type="entry name" value="UBQ-conjugating_enzyme/RWD"/>
</dbReference>
<keyword evidence="9" id="KW-1185">Reference proteome</keyword>
<dbReference type="PROSITE" id="PS50127">
    <property type="entry name" value="UBC_2"/>
    <property type="match status" value="1"/>
</dbReference>
<feature type="domain" description="UBC core" evidence="7">
    <location>
        <begin position="55"/>
        <end position="215"/>
    </location>
</feature>
<keyword evidence="4" id="KW-0804">Transcription</keyword>
<dbReference type="PANTHER" id="PTHR46116:SF19">
    <property type="entry name" value="UBIQUITIN-CONJUGATING ENZYME FAMILY PROTEIN"/>
    <property type="match status" value="1"/>
</dbReference>
<dbReference type="Pfam" id="PF03514">
    <property type="entry name" value="GRAS"/>
    <property type="match status" value="1"/>
</dbReference>
<dbReference type="PANTHER" id="PTHR46116">
    <property type="entry name" value="(E3-INDEPENDENT) E2 UBIQUITIN-CONJUGATING ENZYME"/>
    <property type="match status" value="1"/>
</dbReference>
<protein>
    <recommendedName>
        <fullName evidence="7">UBC core domain-containing protein</fullName>
    </recommendedName>
</protein>
<feature type="region of interest" description="Leucine repeat II (LRII)" evidence="5">
    <location>
        <begin position="622"/>
        <end position="654"/>
    </location>
</feature>
<dbReference type="CDD" id="cd23837">
    <property type="entry name" value="UBCc_UBE2O"/>
    <property type="match status" value="1"/>
</dbReference>
<keyword evidence="2" id="KW-0833">Ubl conjugation pathway</keyword>
<evidence type="ECO:0000313" key="8">
    <source>
        <dbReference type="EMBL" id="MCD7464217.1"/>
    </source>
</evidence>
<evidence type="ECO:0000313" key="9">
    <source>
        <dbReference type="Proteomes" id="UP000823775"/>
    </source>
</evidence>
<dbReference type="SUPFAM" id="SSF54495">
    <property type="entry name" value="UBC-like"/>
    <property type="match status" value="1"/>
</dbReference>